<keyword evidence="8" id="KW-1133">Transmembrane helix</keyword>
<evidence type="ECO:0000256" key="5">
    <source>
        <dbReference type="ARBA" id="ARBA00022884"/>
    </source>
</evidence>
<dbReference type="Pfam" id="PF00829">
    <property type="entry name" value="Ribosomal_L21p"/>
    <property type="match status" value="1"/>
</dbReference>
<evidence type="ECO:0000256" key="8">
    <source>
        <dbReference type="SAM" id="Phobius"/>
    </source>
</evidence>
<dbReference type="HAMAP" id="MF_01363">
    <property type="entry name" value="Ribosomal_bL21"/>
    <property type="match status" value="1"/>
</dbReference>
<evidence type="ECO:0000313" key="9">
    <source>
        <dbReference type="EMBL" id="ETB58605.1"/>
    </source>
</evidence>
<keyword evidence="8" id="KW-0472">Membrane</keyword>
<proteinExistence type="inferred from homology"/>
<keyword evidence="7" id="KW-0687">Ribonucleoprotein</keyword>
<name>V7PHY7_PLAYE</name>
<dbReference type="NCBIfam" id="TIGR00061">
    <property type="entry name" value="L21"/>
    <property type="match status" value="1"/>
</dbReference>
<evidence type="ECO:0000256" key="1">
    <source>
        <dbReference type="ARBA" id="ARBA00004474"/>
    </source>
</evidence>
<dbReference type="OrthoDB" id="5994at2759"/>
<sequence length="325" mass="39652">MFFLQRNIYFYIFWLSVLILCDVMNVGIQGKQINLSKINLSKVNNRNAYNLNFIKNLNKYQRNRLNRLNKLNVLISSPAQIKLSELEDNRDRSGKFCVVELCSRLKWVEEGRYYDVFRIKQEENKNINLNRVAFYSNEEGKLSFGTPFLDNVRVNATVIKHFRGNKIYRLKFKAKKNYRRFYGHRQEMSRIYINKIESNNELINEEKRKYNFFKDDPIFYILNRIHNIVRPSLELKYLKRNFIDYLNNFCSWKFETFYKHRGNYKHEKMLRNILKTKKLSKRPEVIEQVKKIEQEKKEKRLNKYDPLEDFDPVANQHMIKEHFYS</sequence>
<keyword evidence="5" id="KW-0694">RNA-binding</keyword>
<dbReference type="EMBL" id="KI635773">
    <property type="protein sequence ID" value="ETB58605.1"/>
    <property type="molecule type" value="Genomic_DNA"/>
</dbReference>
<keyword evidence="8" id="KW-0812">Transmembrane</keyword>
<dbReference type="GO" id="GO:0003735">
    <property type="term" value="F:structural constituent of ribosome"/>
    <property type="evidence" value="ECO:0007669"/>
    <property type="project" value="InterPro"/>
</dbReference>
<dbReference type="GO" id="GO:0009536">
    <property type="term" value="C:plastid"/>
    <property type="evidence" value="ECO:0007669"/>
    <property type="project" value="UniProtKB-SubCell"/>
</dbReference>
<dbReference type="InterPro" id="IPR001787">
    <property type="entry name" value="Ribosomal_bL21"/>
</dbReference>
<dbReference type="PANTHER" id="PTHR21349">
    <property type="entry name" value="50S RIBOSOMAL PROTEIN L21"/>
    <property type="match status" value="1"/>
</dbReference>
<evidence type="ECO:0000313" key="10">
    <source>
        <dbReference type="Proteomes" id="UP000018538"/>
    </source>
</evidence>
<evidence type="ECO:0000256" key="4">
    <source>
        <dbReference type="ARBA" id="ARBA00022730"/>
    </source>
</evidence>
<evidence type="ECO:0000256" key="2">
    <source>
        <dbReference type="ARBA" id="ARBA00008563"/>
    </source>
</evidence>
<gene>
    <name evidence="9" type="ORF">YYC_03778</name>
</gene>
<keyword evidence="4" id="KW-0699">rRNA-binding</keyword>
<protein>
    <submittedName>
        <fullName evidence="9">Ribosomal protein L21</fullName>
    </submittedName>
</protein>
<dbReference type="PANTHER" id="PTHR21349:SF7">
    <property type="entry name" value="LARGE RIBOSOMAL SUBUNIT PROTEIN BL21C"/>
    <property type="match status" value="1"/>
</dbReference>
<evidence type="ECO:0000256" key="6">
    <source>
        <dbReference type="ARBA" id="ARBA00022980"/>
    </source>
</evidence>
<keyword evidence="3" id="KW-0934">Plastid</keyword>
<dbReference type="PROSITE" id="PS01169">
    <property type="entry name" value="RIBOSOMAL_L21"/>
    <property type="match status" value="1"/>
</dbReference>
<dbReference type="AlphaFoldDB" id="V7PHY7"/>
<dbReference type="GO" id="GO:0019843">
    <property type="term" value="F:rRNA binding"/>
    <property type="evidence" value="ECO:0007669"/>
    <property type="project" value="UniProtKB-KW"/>
</dbReference>
<organism evidence="9 10">
    <name type="scientific">Plasmodium yoelii 17X</name>
    <dbReference type="NCBI Taxonomy" id="1323249"/>
    <lineage>
        <taxon>Eukaryota</taxon>
        <taxon>Sar</taxon>
        <taxon>Alveolata</taxon>
        <taxon>Apicomplexa</taxon>
        <taxon>Aconoidasida</taxon>
        <taxon>Haemosporida</taxon>
        <taxon>Plasmodiidae</taxon>
        <taxon>Plasmodium</taxon>
        <taxon>Plasmodium (Vinckeia)</taxon>
    </lineage>
</organism>
<reference evidence="9 10" key="1">
    <citation type="submission" date="2013-11" db="EMBL/GenBank/DDBJ databases">
        <title>The Genome Sequence of Plasmodium yoelii 17X.</title>
        <authorList>
            <consortium name="The Broad Institute Genomics Platform"/>
            <consortium name="The Broad Institute Genome Sequencing Center for Infectious Disease"/>
            <person name="Neafsey D."/>
            <person name="Adams J."/>
            <person name="Walker B."/>
            <person name="Young S.K."/>
            <person name="Zeng Q."/>
            <person name="Gargeya S."/>
            <person name="Fitzgerald M."/>
            <person name="Haas B."/>
            <person name="Abouelleil A."/>
            <person name="Alvarado L."/>
            <person name="Chapman S.B."/>
            <person name="Gainer-Dewar J."/>
            <person name="Goldberg J."/>
            <person name="Griggs A."/>
            <person name="Gujja S."/>
            <person name="Hansen M."/>
            <person name="Howarth C."/>
            <person name="Imamovic A."/>
            <person name="Ireland A."/>
            <person name="Larimer J."/>
            <person name="McCowan C."/>
            <person name="Murphy C."/>
            <person name="Pearson M."/>
            <person name="Poon T.W."/>
            <person name="Priest M."/>
            <person name="Roberts A."/>
            <person name="Saif S."/>
            <person name="Shea T."/>
            <person name="Sykes S."/>
            <person name="Wortman J."/>
            <person name="Nusbaum C."/>
            <person name="Birren B."/>
        </authorList>
    </citation>
    <scope>NUCLEOTIDE SEQUENCE [LARGE SCALE GENOMIC DNA]</scope>
    <source>
        <strain evidence="9 10">17X</strain>
    </source>
</reference>
<dbReference type="InterPro" id="IPR028909">
    <property type="entry name" value="bL21-like"/>
</dbReference>
<comment type="subcellular location">
    <subcellularLocation>
        <location evidence="1">Plastid</location>
    </subcellularLocation>
</comment>
<evidence type="ECO:0000256" key="3">
    <source>
        <dbReference type="ARBA" id="ARBA00022640"/>
    </source>
</evidence>
<evidence type="ECO:0000256" key="7">
    <source>
        <dbReference type="ARBA" id="ARBA00023274"/>
    </source>
</evidence>
<dbReference type="Proteomes" id="UP000018538">
    <property type="component" value="Unassembled WGS sequence"/>
</dbReference>
<dbReference type="GO" id="GO:0006412">
    <property type="term" value="P:translation"/>
    <property type="evidence" value="ECO:0007669"/>
    <property type="project" value="InterPro"/>
</dbReference>
<keyword evidence="10" id="KW-1185">Reference proteome</keyword>
<keyword evidence="6 9" id="KW-0689">Ribosomal protein</keyword>
<feature type="transmembrane region" description="Helical" evidence="8">
    <location>
        <begin position="7"/>
        <end position="28"/>
    </location>
</feature>
<dbReference type="InterPro" id="IPR036164">
    <property type="entry name" value="bL21-like_sf"/>
</dbReference>
<accession>V7PHY7</accession>
<dbReference type="GO" id="GO:0005762">
    <property type="term" value="C:mitochondrial large ribosomal subunit"/>
    <property type="evidence" value="ECO:0007669"/>
    <property type="project" value="TreeGrafter"/>
</dbReference>
<comment type="similarity">
    <text evidence="2">Belongs to the bacterial ribosomal protein bL21 family.</text>
</comment>
<dbReference type="InterPro" id="IPR018258">
    <property type="entry name" value="Ribosomal_bL21_CS"/>
</dbReference>
<dbReference type="SUPFAM" id="SSF141091">
    <property type="entry name" value="L21p-like"/>
    <property type="match status" value="1"/>
</dbReference>